<evidence type="ECO:0000313" key="2">
    <source>
        <dbReference type="Proteomes" id="UP000622552"/>
    </source>
</evidence>
<proteinExistence type="predicted"/>
<dbReference type="AlphaFoldDB" id="A0A8J7GE12"/>
<dbReference type="PANTHER" id="PTHR21621:SF0">
    <property type="entry name" value="BETA-CITRYLGLUTAMATE SYNTHASE B-RELATED"/>
    <property type="match status" value="1"/>
</dbReference>
<dbReference type="Gene3D" id="3.30.470.20">
    <property type="entry name" value="ATP-grasp fold, B domain"/>
    <property type="match status" value="1"/>
</dbReference>
<dbReference type="GO" id="GO:0018169">
    <property type="term" value="F:ribosomal S6-glutamic acid ligase activity"/>
    <property type="evidence" value="ECO:0007669"/>
    <property type="project" value="TreeGrafter"/>
</dbReference>
<reference evidence="1" key="1">
    <citation type="submission" date="2020-11" db="EMBL/GenBank/DDBJ databases">
        <title>Sequencing the genomes of 1000 actinobacteria strains.</title>
        <authorList>
            <person name="Klenk H.-P."/>
        </authorList>
    </citation>
    <scope>NUCLEOTIDE SEQUENCE</scope>
    <source>
        <strain evidence="1">DSM 45356</strain>
    </source>
</reference>
<sequence length="321" mass="35630">MCWVFPDRESSRTSAKWNASFWSAYVDVARELGLSWDRTTPESVTVDALDLRSPKVYIDGERVTPQDTLFVTSPYTLPYQMPDAFNQFTLYSVLEQAGFYLPHPTSFAAVGNDKLATLLFFKDSPVPPIPTVRITAGRDLLFDDYVPTIADLPYPAFVKPAGWMASRGINQARDSHDVRGLLSLAQGGDTTLVFQPDLGRRTVDFRVYVVDGRPHTTMVRTTGEGAIFPQYSTGGAAQYVDMPAELADAVAYCAERLPVPYFCADFLHDGERFWLSEIEPDGGIFCPDSGDPDIVKTQRDLIAARFDAYRAGHARMLGGAR</sequence>
<dbReference type="GO" id="GO:0005737">
    <property type="term" value="C:cytoplasm"/>
    <property type="evidence" value="ECO:0007669"/>
    <property type="project" value="TreeGrafter"/>
</dbReference>
<dbReference type="RefSeq" id="WP_197001974.1">
    <property type="nucleotide sequence ID" value="NZ_BONS01000023.1"/>
</dbReference>
<dbReference type="Proteomes" id="UP000622552">
    <property type="component" value="Unassembled WGS sequence"/>
</dbReference>
<dbReference type="SUPFAM" id="SSF56059">
    <property type="entry name" value="Glutathione synthetase ATP-binding domain-like"/>
    <property type="match status" value="1"/>
</dbReference>
<gene>
    <name evidence="1" type="ORF">IW245_000976</name>
</gene>
<dbReference type="PANTHER" id="PTHR21621">
    <property type="entry name" value="RIBOSOMAL PROTEIN S6 MODIFICATION PROTEIN"/>
    <property type="match status" value="1"/>
</dbReference>
<organism evidence="1 2">
    <name type="scientific">Longispora fulva</name>
    <dbReference type="NCBI Taxonomy" id="619741"/>
    <lineage>
        <taxon>Bacteria</taxon>
        <taxon>Bacillati</taxon>
        <taxon>Actinomycetota</taxon>
        <taxon>Actinomycetes</taxon>
        <taxon>Micromonosporales</taxon>
        <taxon>Micromonosporaceae</taxon>
        <taxon>Longispora</taxon>
    </lineage>
</organism>
<keyword evidence="1" id="KW-0436">Ligase</keyword>
<comment type="caution">
    <text evidence="1">The sequence shown here is derived from an EMBL/GenBank/DDBJ whole genome shotgun (WGS) entry which is preliminary data.</text>
</comment>
<evidence type="ECO:0000313" key="1">
    <source>
        <dbReference type="EMBL" id="MBG6134782.1"/>
    </source>
</evidence>
<keyword evidence="2" id="KW-1185">Reference proteome</keyword>
<dbReference type="EMBL" id="JADOUF010000001">
    <property type="protein sequence ID" value="MBG6134782.1"/>
    <property type="molecule type" value="Genomic_DNA"/>
</dbReference>
<protein>
    <submittedName>
        <fullName evidence="1">Glutathione synthase/RimK-type ligase-like ATP-grasp enzyme</fullName>
    </submittedName>
</protein>
<dbReference type="GO" id="GO:0009432">
    <property type="term" value="P:SOS response"/>
    <property type="evidence" value="ECO:0007669"/>
    <property type="project" value="TreeGrafter"/>
</dbReference>
<name>A0A8J7GE12_9ACTN</name>
<accession>A0A8J7GE12</accession>